<dbReference type="Proteomes" id="UP000683360">
    <property type="component" value="Unassembled WGS sequence"/>
</dbReference>
<feature type="compositionally biased region" description="Polar residues" evidence="1">
    <location>
        <begin position="63"/>
        <end position="78"/>
    </location>
</feature>
<feature type="compositionally biased region" description="Polar residues" evidence="1">
    <location>
        <begin position="86"/>
        <end position="97"/>
    </location>
</feature>
<evidence type="ECO:0000256" key="1">
    <source>
        <dbReference type="SAM" id="MobiDB-lite"/>
    </source>
</evidence>
<sequence>MKKDPKDTLDDKIGKEITSKTDFVGLKLKPEISTKDRNGLFSKIVKRKVITDISSSSTLSESPDTGLTKQQMKVTTPGSPRPVVLNPTTEIKSNRNGSIHLGKETSKDNTMSKRKDSCSDGDLSEDPIPTQQRVKMLVKKNIICIDTPIALRKYRSQSRVTKLDQVTHQPIHNEKQCSDMSGTLSSNCEDKSERIVTIAEPALRHLVENTTIKHVKQTRHDNENLDDYGKSDLSASVFNLTSLKSHENFQCLPNHGEEVDEDRLNDQEDSLKYTCTNSTQMQHELEPSTSTDFSKSSPIDIEEACESIENCVAEIENIISKSNNRSNSMNIPKETFKFSPSREDETFTTISGENNSKPKSFMSSDRFIQTVHSFLPNEASQSFNRTESSPVFQTHYGDTVKQGIHTIETKQKSTDADLFYTNSSHTSQSDKYQLIISIKIVSKDLYHYINQKVWKFLKHVIINISVIKMMCHLMFTCNLCKKAKITYDNEIDSSLVCNESMPEVDESQPFYRQTQEFVVLEDSGIDNNYKEMEISDDEEIGIDINFQKSVPHFERKTSVSPCLSEGFSPIIDTEESSLSDEDSQNNSGPHFEKTQAIVKQKSQTNSSSSNYFMKIDQTFRKNITGAVDSRLNEKSEDLMEDQHEMPSIYMPKKLFALDSVKSKNNPFLDNDNISKEYSATNFEDSCDLPNEILSSSNSTSTNDKPKHSSFNSNSITSNTYWVAQSSDEMLDFNSKNSQKIPNQHCSETDSHGIIMSETDELLEVSDTDNGCKDVDIGERQGICHSPPLSSTVKSDAGVFSLKETVN</sequence>
<gene>
    <name evidence="2" type="ORF">MEDL_45551</name>
</gene>
<reference evidence="2" key="1">
    <citation type="submission" date="2021-03" db="EMBL/GenBank/DDBJ databases">
        <authorList>
            <person name="Bekaert M."/>
        </authorList>
    </citation>
    <scope>NUCLEOTIDE SEQUENCE</scope>
</reference>
<name>A0A8S3TT64_MYTED</name>
<keyword evidence="3" id="KW-1185">Reference proteome</keyword>
<feature type="compositionally biased region" description="Basic and acidic residues" evidence="1">
    <location>
        <begin position="334"/>
        <end position="345"/>
    </location>
</feature>
<comment type="caution">
    <text evidence="2">The sequence shown here is derived from an EMBL/GenBank/DDBJ whole genome shotgun (WGS) entry which is preliminary data.</text>
</comment>
<evidence type="ECO:0000313" key="3">
    <source>
        <dbReference type="Proteomes" id="UP000683360"/>
    </source>
</evidence>
<proteinExistence type="predicted"/>
<feature type="region of interest" description="Disordered" evidence="1">
    <location>
        <begin position="55"/>
        <end position="127"/>
    </location>
</feature>
<dbReference type="EMBL" id="CAJPWZ010002192">
    <property type="protein sequence ID" value="CAG2232869.1"/>
    <property type="molecule type" value="Genomic_DNA"/>
</dbReference>
<feature type="compositionally biased region" description="Acidic residues" evidence="1">
    <location>
        <begin position="574"/>
        <end position="583"/>
    </location>
</feature>
<dbReference type="AlphaFoldDB" id="A0A8S3TT64"/>
<feature type="region of interest" description="Disordered" evidence="1">
    <location>
        <begin position="574"/>
        <end position="605"/>
    </location>
</feature>
<evidence type="ECO:0000313" key="2">
    <source>
        <dbReference type="EMBL" id="CAG2232869.1"/>
    </source>
</evidence>
<feature type="compositionally biased region" description="Basic and acidic residues" evidence="1">
    <location>
        <begin position="101"/>
        <end position="118"/>
    </location>
</feature>
<protein>
    <submittedName>
        <fullName evidence="2">Uncharacterized protein</fullName>
    </submittedName>
</protein>
<organism evidence="2 3">
    <name type="scientific">Mytilus edulis</name>
    <name type="common">Blue mussel</name>
    <dbReference type="NCBI Taxonomy" id="6550"/>
    <lineage>
        <taxon>Eukaryota</taxon>
        <taxon>Metazoa</taxon>
        <taxon>Spiralia</taxon>
        <taxon>Lophotrochozoa</taxon>
        <taxon>Mollusca</taxon>
        <taxon>Bivalvia</taxon>
        <taxon>Autobranchia</taxon>
        <taxon>Pteriomorphia</taxon>
        <taxon>Mytilida</taxon>
        <taxon>Mytiloidea</taxon>
        <taxon>Mytilidae</taxon>
        <taxon>Mytilinae</taxon>
        <taxon>Mytilus</taxon>
    </lineage>
</organism>
<feature type="region of interest" description="Disordered" evidence="1">
    <location>
        <begin position="331"/>
        <end position="355"/>
    </location>
</feature>
<accession>A0A8S3TT64</accession>